<evidence type="ECO:0000256" key="4">
    <source>
        <dbReference type="ARBA" id="ARBA00022801"/>
    </source>
</evidence>
<comment type="pathway">
    <text evidence="1">Protein modification; peptidyl-diphthamide biosynthesis.</text>
</comment>
<dbReference type="AlphaFoldDB" id="A0AAD9UF31"/>
<dbReference type="GO" id="GO:0061685">
    <property type="term" value="F:diphthine methylesterase activity"/>
    <property type="evidence" value="ECO:0007669"/>
    <property type="project" value="UniProtKB-EC"/>
</dbReference>
<dbReference type="GO" id="GO:0017183">
    <property type="term" value="P:protein histidyl modification to diphthamide"/>
    <property type="evidence" value="ECO:0007669"/>
    <property type="project" value="TreeGrafter"/>
</dbReference>
<comment type="similarity">
    <text evidence="5">Belongs to the DPH7 family.</text>
</comment>
<comment type="catalytic activity">
    <reaction evidence="7">
        <text>diphthine methyl ester-[translation elongation factor 2] + H2O = diphthine-[translation elongation factor 2] + methanol + H(+)</text>
        <dbReference type="Rhea" id="RHEA:42656"/>
        <dbReference type="Rhea" id="RHEA-COMP:10172"/>
        <dbReference type="Rhea" id="RHEA-COMP:10173"/>
        <dbReference type="ChEBI" id="CHEBI:15377"/>
        <dbReference type="ChEBI" id="CHEBI:15378"/>
        <dbReference type="ChEBI" id="CHEBI:17790"/>
        <dbReference type="ChEBI" id="CHEBI:79005"/>
        <dbReference type="ChEBI" id="CHEBI:82696"/>
        <dbReference type="EC" id="3.1.1.97"/>
    </reaction>
</comment>
<evidence type="ECO:0000256" key="5">
    <source>
        <dbReference type="ARBA" id="ARBA00038092"/>
    </source>
</evidence>
<keyword evidence="11" id="KW-1185">Reference proteome</keyword>
<dbReference type="Proteomes" id="UP001209878">
    <property type="component" value="Unassembled WGS sequence"/>
</dbReference>
<dbReference type="Gene3D" id="2.130.10.10">
    <property type="entry name" value="YVTN repeat-like/Quinoprotein amine dehydrogenase"/>
    <property type="match status" value="1"/>
</dbReference>
<dbReference type="Pfam" id="PF00400">
    <property type="entry name" value="WD40"/>
    <property type="match status" value="2"/>
</dbReference>
<dbReference type="PANTHER" id="PTHR46042:SF1">
    <property type="entry name" value="DIPHTHINE METHYLTRANSFERASE"/>
    <property type="match status" value="1"/>
</dbReference>
<dbReference type="InterPro" id="IPR036322">
    <property type="entry name" value="WD40_repeat_dom_sf"/>
</dbReference>
<dbReference type="EMBL" id="JAODUO010000178">
    <property type="protein sequence ID" value="KAK2187112.1"/>
    <property type="molecule type" value="Genomic_DNA"/>
</dbReference>
<feature type="compositionally biased region" description="Basic and acidic residues" evidence="9">
    <location>
        <begin position="363"/>
        <end position="373"/>
    </location>
</feature>
<evidence type="ECO:0000256" key="9">
    <source>
        <dbReference type="SAM" id="MobiDB-lite"/>
    </source>
</evidence>
<feature type="repeat" description="WD" evidence="8">
    <location>
        <begin position="237"/>
        <end position="279"/>
    </location>
</feature>
<dbReference type="SUPFAM" id="SSF50978">
    <property type="entry name" value="WD40 repeat-like"/>
    <property type="match status" value="1"/>
</dbReference>
<keyword evidence="2 8" id="KW-0853">WD repeat</keyword>
<dbReference type="InterPro" id="IPR001680">
    <property type="entry name" value="WD40_rpt"/>
</dbReference>
<evidence type="ECO:0000256" key="6">
    <source>
        <dbReference type="ARBA" id="ARBA00039131"/>
    </source>
</evidence>
<dbReference type="SMART" id="SM00320">
    <property type="entry name" value="WD40"/>
    <property type="match status" value="4"/>
</dbReference>
<comment type="caution">
    <text evidence="10">The sequence shown here is derived from an EMBL/GenBank/DDBJ whole genome shotgun (WGS) entry which is preliminary data.</text>
</comment>
<dbReference type="InterPro" id="IPR019775">
    <property type="entry name" value="WD40_repeat_CS"/>
</dbReference>
<dbReference type="PROSITE" id="PS00678">
    <property type="entry name" value="WD_REPEATS_1"/>
    <property type="match status" value="1"/>
</dbReference>
<evidence type="ECO:0000313" key="10">
    <source>
        <dbReference type="EMBL" id="KAK2187112.1"/>
    </source>
</evidence>
<keyword evidence="3" id="KW-0677">Repeat</keyword>
<evidence type="ECO:0000256" key="3">
    <source>
        <dbReference type="ARBA" id="ARBA00022737"/>
    </source>
</evidence>
<accession>A0AAD9UF31</accession>
<dbReference type="PROSITE" id="PS50082">
    <property type="entry name" value="WD_REPEATS_2"/>
    <property type="match status" value="1"/>
</dbReference>
<dbReference type="InterPro" id="IPR015943">
    <property type="entry name" value="WD40/YVTN_repeat-like_dom_sf"/>
</dbReference>
<proteinExistence type="inferred from homology"/>
<feature type="region of interest" description="Disordered" evidence="9">
    <location>
        <begin position="354"/>
        <end position="373"/>
    </location>
</feature>
<dbReference type="PANTHER" id="PTHR46042">
    <property type="entry name" value="DIPHTHINE METHYLTRANSFERASE"/>
    <property type="match status" value="1"/>
</dbReference>
<dbReference type="InterPro" id="IPR052415">
    <property type="entry name" value="Diphthine_MTase"/>
</dbReference>
<sequence>MAAENTLTGTRVKTLHRVDTEYSADSVEWCPIDGYQHVLLTGTYQLKTNQNPVGEEGADTPAKRLGRLLTFTLRKHTGGATTELCQTEQREVAAILDIKWCHVPLSDMPLFGVVNASGQLVIVTLGSADQGSVMTNDVTTVGITEQGLALSLDWSTGSGQSTGDTQIVVSDSDGCLSIVNVGNSTAQTTRTWKAHGFEAWIAAFNYNNTNVIYSGGDDCRFKVWDTRGSLDAPVITSKRHSMGVCSIQHNPHRDHLLATGSYDEHILLWDARNMSKPLNDIDTGGGIWRLKWEPGSGDRLLAACMHNGFHILHVGNDETGSVNAQSRASYQEHESLAYGADWCHLSPSQLPTVDDASTTDLTSKNREASGESDRSLTSSTILASCSFYDHTMHVWTVT</sequence>
<gene>
    <name evidence="10" type="ORF">NP493_179g04004</name>
</gene>
<evidence type="ECO:0000313" key="11">
    <source>
        <dbReference type="Proteomes" id="UP001209878"/>
    </source>
</evidence>
<reference evidence="10" key="1">
    <citation type="journal article" date="2023" name="Mol. Biol. Evol.">
        <title>Third-Generation Sequencing Reveals the Adaptive Role of the Epigenome in Three Deep-Sea Polychaetes.</title>
        <authorList>
            <person name="Perez M."/>
            <person name="Aroh O."/>
            <person name="Sun Y."/>
            <person name="Lan Y."/>
            <person name="Juniper S.K."/>
            <person name="Young C.R."/>
            <person name="Angers B."/>
            <person name="Qian P.Y."/>
        </authorList>
    </citation>
    <scope>NUCLEOTIDE SEQUENCE</scope>
    <source>
        <strain evidence="10">R07B-5</strain>
    </source>
</reference>
<evidence type="ECO:0000256" key="1">
    <source>
        <dbReference type="ARBA" id="ARBA00005156"/>
    </source>
</evidence>
<dbReference type="GO" id="GO:0005737">
    <property type="term" value="C:cytoplasm"/>
    <property type="evidence" value="ECO:0007669"/>
    <property type="project" value="TreeGrafter"/>
</dbReference>
<dbReference type="EC" id="3.1.1.97" evidence="6"/>
<protein>
    <recommendedName>
        <fullName evidence="6">methylated diphthine methylhydrolase</fullName>
        <ecNumber evidence="6">3.1.1.97</ecNumber>
    </recommendedName>
</protein>
<organism evidence="10 11">
    <name type="scientific">Ridgeia piscesae</name>
    <name type="common">Tubeworm</name>
    <dbReference type="NCBI Taxonomy" id="27915"/>
    <lineage>
        <taxon>Eukaryota</taxon>
        <taxon>Metazoa</taxon>
        <taxon>Spiralia</taxon>
        <taxon>Lophotrochozoa</taxon>
        <taxon>Annelida</taxon>
        <taxon>Polychaeta</taxon>
        <taxon>Sedentaria</taxon>
        <taxon>Canalipalpata</taxon>
        <taxon>Sabellida</taxon>
        <taxon>Siboglinidae</taxon>
        <taxon>Ridgeia</taxon>
    </lineage>
</organism>
<keyword evidence="4" id="KW-0378">Hydrolase</keyword>
<name>A0AAD9UF31_RIDPI</name>
<evidence type="ECO:0000256" key="7">
    <source>
        <dbReference type="ARBA" id="ARBA00047551"/>
    </source>
</evidence>
<evidence type="ECO:0000256" key="2">
    <source>
        <dbReference type="ARBA" id="ARBA00022574"/>
    </source>
</evidence>
<evidence type="ECO:0000256" key="8">
    <source>
        <dbReference type="PROSITE-ProRule" id="PRU00221"/>
    </source>
</evidence>